<sequence>MPLVLCLAASLSVPAALNTELSRPPSKDIIVDLPTPVLPSTPITVVRKVEVFVEQLARTVHGGNGQSLLDRRVEQPNRLFGSGEWLLDCERLGSLLLIGRLENKPRQLRVEFGQALVEAGERLGLAHWLHVLVLGRLAHWSSVGVGPRLRQYGGTLEQQQIFMLGLV</sequence>
<accession>A0A3M7QYC9</accession>
<evidence type="ECO:0000313" key="3">
    <source>
        <dbReference type="Proteomes" id="UP000276133"/>
    </source>
</evidence>
<evidence type="ECO:0008006" key="4">
    <source>
        <dbReference type="Google" id="ProtNLM"/>
    </source>
</evidence>
<name>A0A3M7QYC9_BRAPC</name>
<proteinExistence type="predicted"/>
<evidence type="ECO:0000313" key="2">
    <source>
        <dbReference type="EMBL" id="RNA16370.1"/>
    </source>
</evidence>
<gene>
    <name evidence="2" type="ORF">BpHYR1_004061</name>
</gene>
<protein>
    <recommendedName>
        <fullName evidence="4">Secreted protein</fullName>
    </recommendedName>
</protein>
<dbReference type="EMBL" id="REGN01004723">
    <property type="protein sequence ID" value="RNA16370.1"/>
    <property type="molecule type" value="Genomic_DNA"/>
</dbReference>
<feature type="chain" id="PRO_5018322949" description="Secreted protein" evidence="1">
    <location>
        <begin position="19"/>
        <end position="167"/>
    </location>
</feature>
<keyword evidence="1" id="KW-0732">Signal</keyword>
<dbReference type="AlphaFoldDB" id="A0A3M7QYC9"/>
<reference evidence="2 3" key="1">
    <citation type="journal article" date="2018" name="Sci. Rep.">
        <title>Genomic signatures of local adaptation to the degree of environmental predictability in rotifers.</title>
        <authorList>
            <person name="Franch-Gras L."/>
            <person name="Hahn C."/>
            <person name="Garcia-Roger E.M."/>
            <person name="Carmona M.J."/>
            <person name="Serra M."/>
            <person name="Gomez A."/>
        </authorList>
    </citation>
    <scope>NUCLEOTIDE SEQUENCE [LARGE SCALE GENOMIC DNA]</scope>
    <source>
        <strain evidence="2">HYR1</strain>
    </source>
</reference>
<organism evidence="2 3">
    <name type="scientific">Brachionus plicatilis</name>
    <name type="common">Marine rotifer</name>
    <name type="synonym">Brachionus muelleri</name>
    <dbReference type="NCBI Taxonomy" id="10195"/>
    <lineage>
        <taxon>Eukaryota</taxon>
        <taxon>Metazoa</taxon>
        <taxon>Spiralia</taxon>
        <taxon>Gnathifera</taxon>
        <taxon>Rotifera</taxon>
        <taxon>Eurotatoria</taxon>
        <taxon>Monogononta</taxon>
        <taxon>Pseudotrocha</taxon>
        <taxon>Ploima</taxon>
        <taxon>Brachionidae</taxon>
        <taxon>Brachionus</taxon>
    </lineage>
</organism>
<feature type="signal peptide" evidence="1">
    <location>
        <begin position="1"/>
        <end position="18"/>
    </location>
</feature>
<dbReference type="Proteomes" id="UP000276133">
    <property type="component" value="Unassembled WGS sequence"/>
</dbReference>
<evidence type="ECO:0000256" key="1">
    <source>
        <dbReference type="SAM" id="SignalP"/>
    </source>
</evidence>
<keyword evidence="3" id="KW-1185">Reference proteome</keyword>
<comment type="caution">
    <text evidence="2">The sequence shown here is derived from an EMBL/GenBank/DDBJ whole genome shotgun (WGS) entry which is preliminary data.</text>
</comment>